<dbReference type="InterPro" id="IPR019933">
    <property type="entry name" value="DivIVA_domain"/>
</dbReference>
<keyword evidence="4" id="KW-0963">Cytoplasm</keyword>
<evidence type="ECO:0000256" key="5">
    <source>
        <dbReference type="ARBA" id="ARBA00022618"/>
    </source>
</evidence>
<organism evidence="9 10">
    <name type="scientific">Nocardia cyriacigeorgica</name>
    <dbReference type="NCBI Taxonomy" id="135487"/>
    <lineage>
        <taxon>Bacteria</taxon>
        <taxon>Bacillati</taxon>
        <taxon>Actinomycetota</taxon>
        <taxon>Actinomycetes</taxon>
        <taxon>Mycobacteriales</taxon>
        <taxon>Nocardiaceae</taxon>
        <taxon>Nocardia</taxon>
    </lineage>
</organism>
<evidence type="ECO:0000313" key="9">
    <source>
        <dbReference type="EMBL" id="VFA97681.1"/>
    </source>
</evidence>
<dbReference type="EMBL" id="LR215973">
    <property type="protein sequence ID" value="VFA97681.1"/>
    <property type="molecule type" value="Genomic_DNA"/>
</dbReference>
<evidence type="ECO:0000313" key="10">
    <source>
        <dbReference type="Proteomes" id="UP000290439"/>
    </source>
</evidence>
<dbReference type="InterPro" id="IPR007793">
    <property type="entry name" value="DivIVA_fam"/>
</dbReference>
<comment type="subcellular location">
    <subcellularLocation>
        <location evidence="1">Cytoplasm</location>
    </subcellularLocation>
</comment>
<sequence length="83" mass="9479">MGLSADDVRAVTFSSPPFGARGYREDDVDEFLDRVEATLRGADRLTATDVRDIAFRRPRFGHRGYDEREVDAFLDLVEKTLTR</sequence>
<dbReference type="GO" id="GO:0005737">
    <property type="term" value="C:cytoplasm"/>
    <property type="evidence" value="ECO:0007669"/>
    <property type="project" value="UniProtKB-SubCell"/>
</dbReference>
<evidence type="ECO:0000256" key="6">
    <source>
        <dbReference type="ARBA" id="ARBA00023054"/>
    </source>
</evidence>
<comment type="similarity">
    <text evidence="2">Belongs to the DivIVA family.</text>
</comment>
<evidence type="ECO:0000256" key="1">
    <source>
        <dbReference type="ARBA" id="ARBA00004496"/>
    </source>
</evidence>
<dbReference type="AlphaFoldDB" id="A0A4U8VW01"/>
<evidence type="ECO:0000256" key="8">
    <source>
        <dbReference type="ARBA" id="ARBA00031737"/>
    </source>
</evidence>
<protein>
    <recommendedName>
        <fullName evidence="3">Cell wall synthesis protein Wag31</fullName>
    </recommendedName>
    <alternativeName>
        <fullName evidence="8">Antigen 84</fullName>
    </alternativeName>
</protein>
<proteinExistence type="inferred from homology"/>
<keyword evidence="6" id="KW-0175">Coiled coil</keyword>
<dbReference type="Proteomes" id="UP000290439">
    <property type="component" value="Chromosome"/>
</dbReference>
<dbReference type="Gene3D" id="6.10.250.660">
    <property type="match status" value="2"/>
</dbReference>
<evidence type="ECO:0000256" key="3">
    <source>
        <dbReference type="ARBA" id="ARBA00018787"/>
    </source>
</evidence>
<reference evidence="9 10" key="1">
    <citation type="submission" date="2019-02" db="EMBL/GenBank/DDBJ databases">
        <authorList>
            <consortium name="Pathogen Informatics"/>
        </authorList>
    </citation>
    <scope>NUCLEOTIDE SEQUENCE [LARGE SCALE GENOMIC DNA]</scope>
    <source>
        <strain evidence="9 10">3012STDY6756504</strain>
    </source>
</reference>
<evidence type="ECO:0000256" key="4">
    <source>
        <dbReference type="ARBA" id="ARBA00022490"/>
    </source>
</evidence>
<keyword evidence="7" id="KW-0131">Cell cycle</keyword>
<evidence type="ECO:0000256" key="2">
    <source>
        <dbReference type="ARBA" id="ARBA00009008"/>
    </source>
</evidence>
<accession>A0A4U8VW01</accession>
<dbReference type="PANTHER" id="PTHR35794">
    <property type="entry name" value="CELL DIVISION PROTEIN DIVIVA"/>
    <property type="match status" value="1"/>
</dbReference>
<keyword evidence="5 9" id="KW-0132">Cell division</keyword>
<dbReference type="NCBIfam" id="TIGR03544">
    <property type="entry name" value="DivI1A_domain"/>
    <property type="match status" value="2"/>
</dbReference>
<name>A0A4U8VW01_9NOCA</name>
<evidence type="ECO:0000256" key="7">
    <source>
        <dbReference type="ARBA" id="ARBA00023306"/>
    </source>
</evidence>
<gene>
    <name evidence="9" type="ORF">NCTC10797_01445</name>
</gene>
<dbReference type="GO" id="GO:0051301">
    <property type="term" value="P:cell division"/>
    <property type="evidence" value="ECO:0007669"/>
    <property type="project" value="UniProtKB-KW"/>
</dbReference>
<dbReference type="RefSeq" id="WP_130916502.1">
    <property type="nucleotide sequence ID" value="NZ_JADLQE010000002.1"/>
</dbReference>
<dbReference type="PANTHER" id="PTHR35794:SF2">
    <property type="entry name" value="CELL DIVISION PROTEIN DIVIVA"/>
    <property type="match status" value="1"/>
</dbReference>